<keyword evidence="6" id="KW-0808">Transferase</keyword>
<dbReference type="GO" id="GO:0003919">
    <property type="term" value="F:FMN adenylyltransferase activity"/>
    <property type="evidence" value="ECO:0007669"/>
    <property type="project" value="UniProtKB-EC"/>
</dbReference>
<evidence type="ECO:0000256" key="6">
    <source>
        <dbReference type="ARBA" id="ARBA00022679"/>
    </source>
</evidence>
<evidence type="ECO:0000256" key="4">
    <source>
        <dbReference type="ARBA" id="ARBA00022630"/>
    </source>
</evidence>
<keyword evidence="8" id="KW-0547">Nucleotide-binding</keyword>
<comment type="catalytic activity">
    <reaction evidence="11">
        <text>FMN + ATP + H(+) = FAD + diphosphate</text>
        <dbReference type="Rhea" id="RHEA:17237"/>
        <dbReference type="ChEBI" id="CHEBI:15378"/>
        <dbReference type="ChEBI" id="CHEBI:30616"/>
        <dbReference type="ChEBI" id="CHEBI:33019"/>
        <dbReference type="ChEBI" id="CHEBI:57692"/>
        <dbReference type="ChEBI" id="CHEBI:58210"/>
        <dbReference type="EC" id="2.7.7.2"/>
    </reaction>
</comment>
<comment type="caution">
    <text evidence="13">The sequence shown here is derived from an EMBL/GenBank/DDBJ whole genome shotgun (WGS) entry which is preliminary data.</text>
</comment>
<evidence type="ECO:0000256" key="10">
    <source>
        <dbReference type="ARBA" id="ARBA00022840"/>
    </source>
</evidence>
<comment type="similarity">
    <text evidence="2">Belongs to the RibF family.</text>
</comment>
<evidence type="ECO:0000256" key="5">
    <source>
        <dbReference type="ARBA" id="ARBA00022643"/>
    </source>
</evidence>
<dbReference type="PANTHER" id="PTHR22749">
    <property type="entry name" value="RIBOFLAVIN KINASE/FMN ADENYLYLTRANSFERASE"/>
    <property type="match status" value="1"/>
</dbReference>
<evidence type="ECO:0000256" key="3">
    <source>
        <dbReference type="ARBA" id="ARBA00012393"/>
    </source>
</evidence>
<evidence type="ECO:0000313" key="14">
    <source>
        <dbReference type="Proteomes" id="UP000824260"/>
    </source>
</evidence>
<accession>A0A9D1CWP7</accession>
<evidence type="ECO:0000256" key="1">
    <source>
        <dbReference type="ARBA" id="ARBA00004726"/>
    </source>
</evidence>
<dbReference type="EMBL" id="DVFZ01000079">
    <property type="protein sequence ID" value="HIQ83016.1"/>
    <property type="molecule type" value="Genomic_DNA"/>
</dbReference>
<dbReference type="CDD" id="cd02064">
    <property type="entry name" value="FAD_synthetase_N"/>
    <property type="match status" value="1"/>
</dbReference>
<dbReference type="Proteomes" id="UP000824260">
    <property type="component" value="Unassembled WGS sequence"/>
</dbReference>
<dbReference type="FunFam" id="3.40.50.620:FF:000021">
    <property type="entry name" value="Riboflavin biosynthesis protein"/>
    <property type="match status" value="1"/>
</dbReference>
<dbReference type="SUPFAM" id="SSF52374">
    <property type="entry name" value="Nucleotidylyl transferase"/>
    <property type="match status" value="1"/>
</dbReference>
<dbReference type="InterPro" id="IPR023468">
    <property type="entry name" value="Riboflavin_kinase"/>
</dbReference>
<dbReference type="InterPro" id="IPR014729">
    <property type="entry name" value="Rossmann-like_a/b/a_fold"/>
</dbReference>
<name>A0A9D1CWP7_9FIRM</name>
<dbReference type="GO" id="GO:0009398">
    <property type="term" value="P:FMN biosynthetic process"/>
    <property type="evidence" value="ECO:0007669"/>
    <property type="project" value="TreeGrafter"/>
</dbReference>
<dbReference type="EC" id="2.7.7.2" evidence="3"/>
<evidence type="ECO:0000256" key="7">
    <source>
        <dbReference type="ARBA" id="ARBA00022695"/>
    </source>
</evidence>
<evidence type="ECO:0000313" key="13">
    <source>
        <dbReference type="EMBL" id="HIQ83016.1"/>
    </source>
</evidence>
<dbReference type="AlphaFoldDB" id="A0A9D1CWP7"/>
<evidence type="ECO:0000259" key="12">
    <source>
        <dbReference type="Pfam" id="PF06574"/>
    </source>
</evidence>
<dbReference type="InterPro" id="IPR015864">
    <property type="entry name" value="FAD_synthase"/>
</dbReference>
<keyword evidence="4" id="KW-0285">Flavoprotein</keyword>
<reference evidence="13" key="2">
    <citation type="journal article" date="2021" name="PeerJ">
        <title>Extensive microbial diversity within the chicken gut microbiome revealed by metagenomics and culture.</title>
        <authorList>
            <person name="Gilroy R."/>
            <person name="Ravi A."/>
            <person name="Getino M."/>
            <person name="Pursley I."/>
            <person name="Horton D.L."/>
            <person name="Alikhan N.F."/>
            <person name="Baker D."/>
            <person name="Gharbi K."/>
            <person name="Hall N."/>
            <person name="Watson M."/>
            <person name="Adriaenssens E.M."/>
            <person name="Foster-Nyarko E."/>
            <person name="Jarju S."/>
            <person name="Secka A."/>
            <person name="Antonio M."/>
            <person name="Oren A."/>
            <person name="Chaudhuri R.R."/>
            <person name="La Ragione R."/>
            <person name="Hildebrand F."/>
            <person name="Pallen M.J."/>
        </authorList>
    </citation>
    <scope>NUCLEOTIDE SEQUENCE</scope>
    <source>
        <strain evidence="13">ChiSjej6B24-2974</strain>
    </source>
</reference>
<keyword evidence="9" id="KW-0274">FAD</keyword>
<reference evidence="13" key="1">
    <citation type="submission" date="2020-10" db="EMBL/GenBank/DDBJ databases">
        <authorList>
            <person name="Gilroy R."/>
        </authorList>
    </citation>
    <scope>NUCLEOTIDE SEQUENCE</scope>
    <source>
        <strain evidence="13">ChiSjej6B24-2974</strain>
    </source>
</reference>
<dbReference type="Gene3D" id="3.40.50.620">
    <property type="entry name" value="HUPs"/>
    <property type="match status" value="1"/>
</dbReference>
<keyword evidence="7" id="KW-0548">Nucleotidyltransferase</keyword>
<comment type="pathway">
    <text evidence="1">Cofactor biosynthesis; FAD biosynthesis; FAD from FMN: step 1/1.</text>
</comment>
<dbReference type="PANTHER" id="PTHR22749:SF6">
    <property type="entry name" value="RIBOFLAVIN KINASE"/>
    <property type="match status" value="1"/>
</dbReference>
<dbReference type="GO" id="GO:0005524">
    <property type="term" value="F:ATP binding"/>
    <property type="evidence" value="ECO:0007669"/>
    <property type="project" value="UniProtKB-KW"/>
</dbReference>
<gene>
    <name evidence="13" type="ORF">IAA52_07920</name>
</gene>
<feature type="domain" description="FAD synthetase" evidence="12">
    <location>
        <begin position="13"/>
        <end position="163"/>
    </location>
</feature>
<sequence length="194" mass="20868">MQILRSEREYTGKASVLALGTFDGVHIGHAALIRCAHGIAADLGADCVVCTFDRHPLSVLHPERAPAQLTTLEEKCAKFAALGADYALVRAFTPELAAQSAEAYLTALVQNMRAVAVVVGENHRFGFHGQGDARLIGEMGAKMDFAAVIVPPVYDEGELVSSTLIRRLLSSGQRERAERLLSIHAPTENRPSPP</sequence>
<protein>
    <recommendedName>
        <fullName evidence="3">FAD synthase</fullName>
        <ecNumber evidence="3">2.7.7.2</ecNumber>
    </recommendedName>
</protein>
<evidence type="ECO:0000256" key="11">
    <source>
        <dbReference type="ARBA" id="ARBA00049494"/>
    </source>
</evidence>
<proteinExistence type="inferred from homology"/>
<keyword evidence="10" id="KW-0067">ATP-binding</keyword>
<dbReference type="GO" id="GO:0008531">
    <property type="term" value="F:riboflavin kinase activity"/>
    <property type="evidence" value="ECO:0007669"/>
    <property type="project" value="TreeGrafter"/>
</dbReference>
<keyword evidence="5" id="KW-0288">FMN</keyword>
<evidence type="ECO:0000256" key="8">
    <source>
        <dbReference type="ARBA" id="ARBA00022741"/>
    </source>
</evidence>
<dbReference type="GO" id="GO:0009231">
    <property type="term" value="P:riboflavin biosynthetic process"/>
    <property type="evidence" value="ECO:0007669"/>
    <property type="project" value="InterPro"/>
</dbReference>
<organism evidence="13 14">
    <name type="scientific">Candidatus Pullichristensenella stercorigallinarum</name>
    <dbReference type="NCBI Taxonomy" id="2840909"/>
    <lineage>
        <taxon>Bacteria</taxon>
        <taxon>Bacillati</taxon>
        <taxon>Bacillota</taxon>
        <taxon>Clostridia</taxon>
        <taxon>Candidatus Pullichristensenella</taxon>
    </lineage>
</organism>
<evidence type="ECO:0000256" key="9">
    <source>
        <dbReference type="ARBA" id="ARBA00022827"/>
    </source>
</evidence>
<evidence type="ECO:0000256" key="2">
    <source>
        <dbReference type="ARBA" id="ARBA00010214"/>
    </source>
</evidence>
<dbReference type="Pfam" id="PF06574">
    <property type="entry name" value="FAD_syn"/>
    <property type="match status" value="1"/>
</dbReference>